<evidence type="ECO:0000259" key="1">
    <source>
        <dbReference type="Pfam" id="PF20429"/>
    </source>
</evidence>
<proteinExistence type="predicted"/>
<dbReference type="PANTHER" id="PTHR34556">
    <property type="match status" value="1"/>
</dbReference>
<feature type="domain" description="RNA-binding protein Tab2/Atab2 C-terminal" evidence="1">
    <location>
        <begin position="2"/>
        <end position="153"/>
    </location>
</feature>
<dbReference type="EMBL" id="BFEA01000011">
    <property type="protein sequence ID" value="GBG60405.1"/>
    <property type="molecule type" value="Genomic_DNA"/>
</dbReference>
<dbReference type="AlphaFoldDB" id="A0A388JRI6"/>
<accession>A0A388JRI6</accession>
<protein>
    <recommendedName>
        <fullName evidence="1">RNA-binding protein Tab2/Atab2 C-terminal domain-containing protein</fullName>
    </recommendedName>
</protein>
<evidence type="ECO:0000313" key="2">
    <source>
        <dbReference type="EMBL" id="GBG60405.1"/>
    </source>
</evidence>
<dbReference type="OMA" id="WEESKIA"/>
<dbReference type="Proteomes" id="UP000265515">
    <property type="component" value="Unassembled WGS sequence"/>
</dbReference>
<dbReference type="InterPro" id="IPR046761">
    <property type="entry name" value="Tab2-like_C"/>
</dbReference>
<dbReference type="Gramene" id="GBG60405">
    <property type="protein sequence ID" value="GBG60405"/>
    <property type="gene ID" value="CBR_g5582"/>
</dbReference>
<dbReference type="PANTHER" id="PTHR34556:SF2">
    <property type="entry name" value="PROTEIN TAB2 HOMOLOG, CHLOROPLASTIC"/>
    <property type="match status" value="1"/>
</dbReference>
<comment type="caution">
    <text evidence="2">The sequence shown here is derived from an EMBL/GenBank/DDBJ whole genome shotgun (WGS) entry which is preliminary data.</text>
</comment>
<dbReference type="InterPro" id="IPR009472">
    <property type="entry name" value="Tab2-like"/>
</dbReference>
<dbReference type="STRING" id="69332.A0A388JRI6"/>
<dbReference type="OrthoDB" id="3833at2759"/>
<evidence type="ECO:0000313" key="3">
    <source>
        <dbReference type="Proteomes" id="UP000265515"/>
    </source>
</evidence>
<organism evidence="2 3">
    <name type="scientific">Chara braunii</name>
    <name type="common">Braun's stonewort</name>
    <dbReference type="NCBI Taxonomy" id="69332"/>
    <lineage>
        <taxon>Eukaryota</taxon>
        <taxon>Viridiplantae</taxon>
        <taxon>Streptophyta</taxon>
        <taxon>Charophyceae</taxon>
        <taxon>Charales</taxon>
        <taxon>Characeae</taxon>
        <taxon>Chara</taxon>
    </lineage>
</organism>
<dbReference type="GO" id="GO:0003723">
    <property type="term" value="F:RNA binding"/>
    <property type="evidence" value="ECO:0007669"/>
    <property type="project" value="InterPro"/>
</dbReference>
<reference evidence="2 3" key="1">
    <citation type="journal article" date="2018" name="Cell">
        <title>The Chara Genome: Secondary Complexity and Implications for Plant Terrestrialization.</title>
        <authorList>
            <person name="Nishiyama T."/>
            <person name="Sakayama H."/>
            <person name="Vries J.D."/>
            <person name="Buschmann H."/>
            <person name="Saint-Marcoux D."/>
            <person name="Ullrich K.K."/>
            <person name="Haas F.B."/>
            <person name="Vanderstraeten L."/>
            <person name="Becker D."/>
            <person name="Lang D."/>
            <person name="Vosolsobe S."/>
            <person name="Rombauts S."/>
            <person name="Wilhelmsson P.K.I."/>
            <person name="Janitza P."/>
            <person name="Kern R."/>
            <person name="Heyl A."/>
            <person name="Rumpler F."/>
            <person name="Villalobos L.I.A.C."/>
            <person name="Clay J.M."/>
            <person name="Skokan R."/>
            <person name="Toyoda A."/>
            <person name="Suzuki Y."/>
            <person name="Kagoshima H."/>
            <person name="Schijlen E."/>
            <person name="Tajeshwar N."/>
            <person name="Catarino B."/>
            <person name="Hetherington A.J."/>
            <person name="Saltykova A."/>
            <person name="Bonnot C."/>
            <person name="Breuninger H."/>
            <person name="Symeonidi A."/>
            <person name="Radhakrishnan G.V."/>
            <person name="Van Nieuwerburgh F."/>
            <person name="Deforce D."/>
            <person name="Chang C."/>
            <person name="Karol K.G."/>
            <person name="Hedrich R."/>
            <person name="Ulvskov P."/>
            <person name="Glockner G."/>
            <person name="Delwiche C.F."/>
            <person name="Petrasek J."/>
            <person name="Van de Peer Y."/>
            <person name="Friml J."/>
            <person name="Beilby M."/>
            <person name="Dolan L."/>
            <person name="Kohara Y."/>
            <person name="Sugano S."/>
            <person name="Fujiyama A."/>
            <person name="Delaux P.-M."/>
            <person name="Quint M."/>
            <person name="TheiBen G."/>
            <person name="Hagemann M."/>
            <person name="Harholt J."/>
            <person name="Dunand C."/>
            <person name="Zachgo S."/>
            <person name="Langdale J."/>
            <person name="Maumus F."/>
            <person name="Straeten D.V.D."/>
            <person name="Gould S.B."/>
            <person name="Rensing S.A."/>
        </authorList>
    </citation>
    <scope>NUCLEOTIDE SEQUENCE [LARGE SCALE GENOMIC DNA]</scope>
    <source>
        <strain evidence="2 3">S276</strain>
    </source>
</reference>
<sequence>MLDPPMPQDLPDTLRGEQWAFVQLPLEVLETEIMAVERGQVFGDVYDLDILGIDLSPDTMIPGVAVASRRATALAAYTSALELASIKVDPKMACLLLQTNVLDRWRYAFYRKSRQADEEARAWEDAKAQCKGLHFLAVQSDFESDDCAGFWLLLDTEPPQI</sequence>
<dbReference type="Pfam" id="PF20429">
    <property type="entry name" value="Tab2-like_C"/>
    <property type="match status" value="1"/>
</dbReference>
<keyword evidence="3" id="KW-1185">Reference proteome</keyword>
<name>A0A388JRI6_CHABU</name>
<gene>
    <name evidence="2" type="ORF">CBR_g5582</name>
</gene>